<keyword evidence="1" id="KW-0812">Transmembrane</keyword>
<evidence type="ECO:0000313" key="4">
    <source>
        <dbReference type="Proteomes" id="UP000631300"/>
    </source>
</evidence>
<dbReference type="SUPFAM" id="SSF54001">
    <property type="entry name" value="Cysteine proteinases"/>
    <property type="match status" value="1"/>
</dbReference>
<dbReference type="InterPro" id="IPR021878">
    <property type="entry name" value="TgpA_N"/>
</dbReference>
<dbReference type="EMBL" id="BMXP01000001">
    <property type="protein sequence ID" value="GGW76062.1"/>
    <property type="molecule type" value="Genomic_DNA"/>
</dbReference>
<name>A0A918JFC2_9ALTE</name>
<evidence type="ECO:0000259" key="2">
    <source>
        <dbReference type="SMART" id="SM00460"/>
    </source>
</evidence>
<dbReference type="PANTHER" id="PTHR42736">
    <property type="entry name" value="PROTEIN-GLUTAMINE GAMMA-GLUTAMYLTRANSFERASE"/>
    <property type="match status" value="1"/>
</dbReference>
<feature type="transmembrane region" description="Helical" evidence="1">
    <location>
        <begin position="6"/>
        <end position="26"/>
    </location>
</feature>
<keyword evidence="1" id="KW-1133">Transmembrane helix</keyword>
<dbReference type="Pfam" id="PF11992">
    <property type="entry name" value="TgpA_N"/>
    <property type="match status" value="1"/>
</dbReference>
<protein>
    <submittedName>
        <fullName evidence="3">Protein-glutamine gamma-glutamyltransferase</fullName>
    </submittedName>
</protein>
<feature type="transmembrane region" description="Helical" evidence="1">
    <location>
        <begin position="163"/>
        <end position="182"/>
    </location>
</feature>
<feature type="domain" description="Transglutaminase-like" evidence="2">
    <location>
        <begin position="411"/>
        <end position="481"/>
    </location>
</feature>
<keyword evidence="1" id="KW-0472">Membrane</keyword>
<evidence type="ECO:0000313" key="3">
    <source>
        <dbReference type="EMBL" id="GGW76062.1"/>
    </source>
</evidence>
<dbReference type="RefSeq" id="WP_189403558.1">
    <property type="nucleotide sequence ID" value="NZ_BMXP01000001.1"/>
</dbReference>
<feature type="transmembrane region" description="Helical" evidence="1">
    <location>
        <begin position="559"/>
        <end position="579"/>
    </location>
</feature>
<feature type="transmembrane region" description="Helical" evidence="1">
    <location>
        <begin position="66"/>
        <end position="97"/>
    </location>
</feature>
<dbReference type="Gene3D" id="3.10.620.30">
    <property type="match status" value="1"/>
</dbReference>
<dbReference type="AlphaFoldDB" id="A0A918JFC2"/>
<dbReference type="InterPro" id="IPR038765">
    <property type="entry name" value="Papain-like_cys_pep_sf"/>
</dbReference>
<proteinExistence type="predicted"/>
<feature type="transmembrane region" description="Helical" evidence="1">
    <location>
        <begin position="133"/>
        <end position="151"/>
    </location>
</feature>
<dbReference type="InterPro" id="IPR052901">
    <property type="entry name" value="Bact_TGase-like"/>
</dbReference>
<comment type="caution">
    <text evidence="3">The sequence shown here is derived from an EMBL/GenBank/DDBJ whole genome shotgun (WGS) entry which is preliminary data.</text>
</comment>
<feature type="transmembrane region" description="Helical" evidence="1">
    <location>
        <begin position="33"/>
        <end position="54"/>
    </location>
</feature>
<dbReference type="InterPro" id="IPR002931">
    <property type="entry name" value="Transglutaminase-like"/>
</dbReference>
<sequence length="672" mass="75412">MSPPRLPIAGHKASLTIAVLFALITLSLSEPALLWVMLLAGCSVMVRVALYLGWYHSAPSVRTINLLAVLCAIALAWFGVSLGLLLSMVNLLIMACALKLMIMTRRKDFLQLFTAMLFLIGCGFIFAQSISALTMYLVLLGLALLSLLSAFAPSLALIKQLRLLGMMFIQAAPIAVMLFLIMPQLSPLWKMPTAKSTATGLSEQVTPGDIASLSQSSELAFTASFDENLPPASERYWRALTLEDFDGKTWSVSQIRRDLRTQFQKQSNEFSPSVSGTSFRYQVIAEPTGQRWLYGIDIASPDGQSANELIWQGHDYQLIAREPLMSKRAYRLISYPAASLNSGHTRFDKNLNLRIPESGNPRTQALASQLRQRFSSDAEYAQAIMQRFADPVYRYTLEPEPMQTNPVDMFLFDKQAGFCSHYASTMAYLLRLANIPARMVTGYHGGEEISPNVFTVRQYDAHAWVEAWLGERGWVRFDPTSVVAPARLEFGLQRALEESGETINASAFDGLYQSAGFTELRRFFANVDYLWSRWVLGFDAHSQRNLFKRLLGELSAGKLAILFVCVLFLIAALLALYFLPSWQRQRIVQHQRLYLLGVEAVASYAGIPRSTQPPQRYCESIKPHLPEAARTSFENLTLAFIDASYRQRASSGLVSEMKQSLKQLRRNLRRKK</sequence>
<reference evidence="3" key="2">
    <citation type="submission" date="2020-09" db="EMBL/GenBank/DDBJ databases">
        <authorList>
            <person name="Sun Q."/>
            <person name="Kim S."/>
        </authorList>
    </citation>
    <scope>NUCLEOTIDE SEQUENCE</scope>
    <source>
        <strain evidence="3">KCTC 22164</strain>
    </source>
</reference>
<feature type="transmembrane region" description="Helical" evidence="1">
    <location>
        <begin position="109"/>
        <end position="127"/>
    </location>
</feature>
<dbReference type="PANTHER" id="PTHR42736:SF1">
    <property type="entry name" value="PROTEIN-GLUTAMINE GAMMA-GLUTAMYLTRANSFERASE"/>
    <property type="match status" value="1"/>
</dbReference>
<dbReference type="SMART" id="SM00460">
    <property type="entry name" value="TGc"/>
    <property type="match status" value="1"/>
</dbReference>
<dbReference type="Pfam" id="PF01841">
    <property type="entry name" value="Transglut_core"/>
    <property type="match status" value="1"/>
</dbReference>
<keyword evidence="4" id="KW-1185">Reference proteome</keyword>
<accession>A0A918JFC2</accession>
<organism evidence="3 4">
    <name type="scientific">Alteromonas halophila</name>
    <dbReference type="NCBI Taxonomy" id="516698"/>
    <lineage>
        <taxon>Bacteria</taxon>
        <taxon>Pseudomonadati</taxon>
        <taxon>Pseudomonadota</taxon>
        <taxon>Gammaproteobacteria</taxon>
        <taxon>Alteromonadales</taxon>
        <taxon>Alteromonadaceae</taxon>
        <taxon>Alteromonas/Salinimonas group</taxon>
        <taxon>Alteromonas</taxon>
    </lineage>
</organism>
<evidence type="ECO:0000256" key="1">
    <source>
        <dbReference type="SAM" id="Phobius"/>
    </source>
</evidence>
<gene>
    <name evidence="3" type="primary">tgpA</name>
    <name evidence="3" type="ORF">GCM10007391_05640</name>
</gene>
<dbReference type="Proteomes" id="UP000631300">
    <property type="component" value="Unassembled WGS sequence"/>
</dbReference>
<reference evidence="3" key="1">
    <citation type="journal article" date="2014" name="Int. J. Syst. Evol. Microbiol.">
        <title>Complete genome sequence of Corynebacterium casei LMG S-19264T (=DSM 44701T), isolated from a smear-ripened cheese.</title>
        <authorList>
            <consortium name="US DOE Joint Genome Institute (JGI-PGF)"/>
            <person name="Walter F."/>
            <person name="Albersmeier A."/>
            <person name="Kalinowski J."/>
            <person name="Ruckert C."/>
        </authorList>
    </citation>
    <scope>NUCLEOTIDE SEQUENCE</scope>
    <source>
        <strain evidence="3">KCTC 22164</strain>
    </source>
</reference>